<evidence type="ECO:0000256" key="3">
    <source>
        <dbReference type="ARBA" id="ARBA00022553"/>
    </source>
</evidence>
<dbReference type="InterPro" id="IPR020806">
    <property type="entry name" value="PKS_PP-bd"/>
</dbReference>
<evidence type="ECO:0000259" key="4">
    <source>
        <dbReference type="PROSITE" id="PS50075"/>
    </source>
</evidence>
<dbReference type="Pfam" id="PF00668">
    <property type="entry name" value="Condensation"/>
    <property type="match status" value="2"/>
</dbReference>
<comment type="cofactor">
    <cofactor evidence="1">
        <name>pantetheine 4'-phosphate</name>
        <dbReference type="ChEBI" id="CHEBI:47942"/>
    </cofactor>
</comment>
<dbReference type="Pfam" id="PF13193">
    <property type="entry name" value="AMP-binding_C"/>
    <property type="match status" value="1"/>
</dbReference>
<dbReference type="InterPro" id="IPR000873">
    <property type="entry name" value="AMP-dep_synth/lig_dom"/>
</dbReference>
<dbReference type="Gene3D" id="3.30.559.30">
    <property type="entry name" value="Nonribosomal peptide synthetase, condensation domain"/>
    <property type="match status" value="2"/>
</dbReference>
<dbReference type="SUPFAM" id="SSF52777">
    <property type="entry name" value="CoA-dependent acyltransferases"/>
    <property type="match status" value="4"/>
</dbReference>
<dbReference type="SMART" id="SM00823">
    <property type="entry name" value="PKS_PP"/>
    <property type="match status" value="1"/>
</dbReference>
<dbReference type="CDD" id="cd05930">
    <property type="entry name" value="A_NRPS"/>
    <property type="match status" value="1"/>
</dbReference>
<reference evidence="5 6" key="1">
    <citation type="submission" date="2016-10" db="EMBL/GenBank/DDBJ databases">
        <authorList>
            <person name="de Groot N.N."/>
        </authorList>
    </citation>
    <scope>NUCLEOTIDE SEQUENCE [LARGE SCALE GENOMIC DNA]</scope>
    <source>
        <strain evidence="5 6">DSM 21035</strain>
    </source>
</reference>
<keyword evidence="3" id="KW-0597">Phosphoprotein</keyword>
<dbReference type="InterPro" id="IPR010071">
    <property type="entry name" value="AA_adenyl_dom"/>
</dbReference>
<dbReference type="PROSITE" id="PS50075">
    <property type="entry name" value="CARRIER"/>
    <property type="match status" value="1"/>
</dbReference>
<dbReference type="PANTHER" id="PTHR45398">
    <property type="match status" value="1"/>
</dbReference>
<dbReference type="CDD" id="cd19531">
    <property type="entry name" value="LCL_NRPS-like"/>
    <property type="match status" value="1"/>
</dbReference>
<dbReference type="Gene3D" id="2.30.38.10">
    <property type="entry name" value="Luciferase, Domain 3"/>
    <property type="match status" value="1"/>
</dbReference>
<gene>
    <name evidence="5" type="ORF">SAMN05421824_2779</name>
</gene>
<organism evidence="5 6">
    <name type="scientific">Hyunsoonleella jejuensis</name>
    <dbReference type="NCBI Taxonomy" id="419940"/>
    <lineage>
        <taxon>Bacteria</taxon>
        <taxon>Pseudomonadati</taxon>
        <taxon>Bacteroidota</taxon>
        <taxon>Flavobacteriia</taxon>
        <taxon>Flavobacteriales</taxon>
        <taxon>Flavobacteriaceae</taxon>
    </lineage>
</organism>
<dbReference type="Gene3D" id="3.30.559.10">
    <property type="entry name" value="Chloramphenicol acetyltransferase-like domain"/>
    <property type="match status" value="2"/>
</dbReference>
<evidence type="ECO:0000256" key="2">
    <source>
        <dbReference type="ARBA" id="ARBA00022450"/>
    </source>
</evidence>
<keyword evidence="2" id="KW-0596">Phosphopantetheine</keyword>
<dbReference type="Pfam" id="PF00501">
    <property type="entry name" value="AMP-binding"/>
    <property type="match status" value="1"/>
</dbReference>
<dbReference type="InterPro" id="IPR023213">
    <property type="entry name" value="CAT-like_dom_sf"/>
</dbReference>
<dbReference type="PANTHER" id="PTHR45398:SF1">
    <property type="entry name" value="ENZYME, PUTATIVE (JCVI)-RELATED"/>
    <property type="match status" value="1"/>
</dbReference>
<evidence type="ECO:0000256" key="1">
    <source>
        <dbReference type="ARBA" id="ARBA00001957"/>
    </source>
</evidence>
<keyword evidence="6" id="KW-1185">Reference proteome</keyword>
<dbReference type="InterPro" id="IPR020845">
    <property type="entry name" value="AMP-binding_CS"/>
</dbReference>
<dbReference type="NCBIfam" id="TIGR01720">
    <property type="entry name" value="NRPS-para261"/>
    <property type="match status" value="1"/>
</dbReference>
<dbReference type="PROSITE" id="PS00012">
    <property type="entry name" value="PHOSPHOPANTETHEINE"/>
    <property type="match status" value="1"/>
</dbReference>
<dbReference type="InterPro" id="IPR036736">
    <property type="entry name" value="ACP-like_sf"/>
</dbReference>
<dbReference type="SUPFAM" id="SSF56801">
    <property type="entry name" value="Acetyl-CoA synthetase-like"/>
    <property type="match status" value="1"/>
</dbReference>
<dbReference type="InterPro" id="IPR010060">
    <property type="entry name" value="NRPS_synth"/>
</dbReference>
<dbReference type="InterPro" id="IPR006162">
    <property type="entry name" value="Ppantetheine_attach_site"/>
</dbReference>
<dbReference type="NCBIfam" id="TIGR01733">
    <property type="entry name" value="AA-adenyl-dom"/>
    <property type="match status" value="1"/>
</dbReference>
<feature type="domain" description="Carrier" evidence="4">
    <location>
        <begin position="994"/>
        <end position="1068"/>
    </location>
</feature>
<dbReference type="InterPro" id="IPR001242">
    <property type="entry name" value="Condensation_dom"/>
</dbReference>
<dbReference type="InterPro" id="IPR025110">
    <property type="entry name" value="AMP-bd_C"/>
</dbReference>
<dbReference type="Gene3D" id="3.40.50.980">
    <property type="match status" value="2"/>
</dbReference>
<dbReference type="Proteomes" id="UP000198999">
    <property type="component" value="Unassembled WGS sequence"/>
</dbReference>
<dbReference type="InterPro" id="IPR045851">
    <property type="entry name" value="AMP-bd_C_sf"/>
</dbReference>
<dbReference type="SUPFAM" id="SSF47336">
    <property type="entry name" value="ACP-like"/>
    <property type="match status" value="1"/>
</dbReference>
<dbReference type="FunFam" id="1.10.1200.10:FF:000005">
    <property type="entry name" value="Nonribosomal peptide synthetase 1"/>
    <property type="match status" value="1"/>
</dbReference>
<dbReference type="FunFam" id="3.40.50.12780:FF:000012">
    <property type="entry name" value="Non-ribosomal peptide synthetase"/>
    <property type="match status" value="1"/>
</dbReference>
<dbReference type="STRING" id="419940.SAMN05421824_2779"/>
<dbReference type="EMBL" id="FOFN01000004">
    <property type="protein sequence ID" value="SEQ99271.1"/>
    <property type="molecule type" value="Genomic_DNA"/>
</dbReference>
<dbReference type="InterPro" id="IPR009081">
    <property type="entry name" value="PP-bd_ACP"/>
</dbReference>
<dbReference type="Gene3D" id="1.10.1200.10">
    <property type="entry name" value="ACP-like"/>
    <property type="match status" value="1"/>
</dbReference>
<dbReference type="RefSeq" id="WP_092580616.1">
    <property type="nucleotide sequence ID" value="NZ_FOFN01000004.1"/>
</dbReference>
<dbReference type="FunFam" id="3.40.50.980:FF:000001">
    <property type="entry name" value="Non-ribosomal peptide synthetase"/>
    <property type="match status" value="1"/>
</dbReference>
<dbReference type="Pfam" id="PF00550">
    <property type="entry name" value="PP-binding"/>
    <property type="match status" value="1"/>
</dbReference>
<dbReference type="OrthoDB" id="9778690at2"/>
<dbReference type="GO" id="GO:0003824">
    <property type="term" value="F:catalytic activity"/>
    <property type="evidence" value="ECO:0007669"/>
    <property type="project" value="InterPro"/>
</dbReference>
<protein>
    <submittedName>
        <fullName evidence="5">Non-ribosomal peptide synthase domain TIGR01720/amino acid adenylation domain-containing protein</fullName>
    </submittedName>
</protein>
<dbReference type="Gene3D" id="3.30.300.30">
    <property type="match status" value="1"/>
</dbReference>
<proteinExistence type="predicted"/>
<accession>A0A1H9KJD3</accession>
<name>A0A1H9KJD3_9FLAO</name>
<dbReference type="PROSITE" id="PS00455">
    <property type="entry name" value="AMP_BINDING"/>
    <property type="match status" value="1"/>
</dbReference>
<dbReference type="GO" id="GO:0031177">
    <property type="term" value="F:phosphopantetheine binding"/>
    <property type="evidence" value="ECO:0007669"/>
    <property type="project" value="InterPro"/>
</dbReference>
<evidence type="ECO:0000313" key="6">
    <source>
        <dbReference type="Proteomes" id="UP000198999"/>
    </source>
</evidence>
<sequence length="1534" mass="174769">MRKENSKTSLLSKWKNRKKASENKVLGISKAPNNSVHPLSYAQKRLWFLQQLYPENPFYNLCEYYVFEGNLDKARLNTSILTTFKKHRILSSYYSASEGLPILNIDTSIEPQLIFKDLTNLKPAEADIKCEEMMSNESHKAFNLSTAPLYKIILFKLNDEKHILFFKFHHIISDQWSMQNLRSELAEAYKKPNTEQDIENQVDFIDYAYWQNNNQTFEEPLSYWKKKLGGDLPKLNLPLDFKRPYKISYRGDFCSKNISKDLSLKALNMAKELRVTPFVLFLSVYYLVLHLFTKQEKLVIGTPSSNRDEHGLDNAFGFFIDTLVLKQEIDKSQSFIAFIESVNQMFTEALLHKSLPFDILINELDINRDLSINPVFQTMFVYSSKPKLPDFGDDLKLVENSEYIAKVSKFDLTLFVTETNSAINVTFEYNTDIFKKQSISRFIEYYEVILSTILNQKEARLSEMPSRTVTDHQIIQSAIPEFQNALKNYSAIHHIIEEIATKTPETTAVTFKDIAISYKTLNIQANNIAQRILETNSEGQIVGLCIERSVDMIVGMLGILKAGKAYLPIDPDYPVERIKFILEDAQVKSIVTQDHNTRLFEEQNLNFIIVDGALKQTECIINLPKVEKTDLAYVIYTSGSTGQPKGVPITHENIINSTAGRLNFYDNNPDVFLLMSSISFDSSKAGIFWTLCTGGNLVLTEKRIEQDIDKIANTISSNNVTHTLMLPSLYQIILENIDNVKLQSLNTVIVAGESCSKDLCNAHFNLLTNVALYNEYGPTEATVWCIAHKIKKTDLLKPQIPIGKPVANSTIYILDKSLNQLPIGVPGEIYVAGANLSKGYINRADLTNNVFIDNPFIKRNKIYKTGDIAKFDNDGIIEFLGRADQQIKIRGYRVEIDDIENVINNTQIVEKCVVIVKQNTNGTKRLVGYIKPKKAFNQNELKAALIKELPNYMIPSSFVIVNKIPLLPNGKVNKKALENYKIVEPEGAIKIPEQPKNETERKLLSIWKEVLSVDSLNTDDNFFEVGGDSILSIQIIAKARKEGLSIAPNQIFEHQTISELAMFVSSHDLVNSRNESITSGKIPLLPIQKWFFETHKNAPEYWNQGFNIKGIPDNIDAVFLEQLTKKLIGSHDALRSSFSKENSEWYATILTPEDTEPFIEINLSSENAANYNLKIEESLKEIQEGIKLEKGSLFKCIYFNTGKSKSSCIVLLAHHLVIDFVSWQIVLDYYTESLLTVQAKTIINTSSIKTWGDYLENLAESNAIQNELSYWKEASLHQNKLPKDFECTLPILEKDINHVNTKIDKSLTQNLINKANEAYNTKIDELLLTAFTSVLLDWTNHEIASISIEKHGRETGDTNIDLSNTIGWFTSFFPKLITLNSNNDLGANIIAVKEQVRKIPNGGLGYGVLRYFTSQLDAAEYPEIVFNYLGHQSTKNSNIEFLSKHVRHPFSERHYFIEVNALIKNGYLNIDWSYAKNAFNRDTIKLLINKFEETLHKIVDHCVNSNDIKYTPSDFKDVDLDQDDLDTLLNDLNL</sequence>
<evidence type="ECO:0000313" key="5">
    <source>
        <dbReference type="EMBL" id="SEQ99271.1"/>
    </source>
</evidence>